<protein>
    <submittedName>
        <fullName evidence="4">Hsp20/alpha crystallin family protein</fullName>
    </submittedName>
</protein>
<dbReference type="InterPro" id="IPR008978">
    <property type="entry name" value="HSP20-like_chaperone"/>
</dbReference>
<comment type="similarity">
    <text evidence="1 2">Belongs to the small heat shock protein (HSP20) family.</text>
</comment>
<dbReference type="PANTHER" id="PTHR11527">
    <property type="entry name" value="HEAT-SHOCK PROTEIN 20 FAMILY MEMBER"/>
    <property type="match status" value="1"/>
</dbReference>
<dbReference type="OrthoDB" id="3855217at2"/>
<evidence type="ECO:0000256" key="2">
    <source>
        <dbReference type="RuleBase" id="RU003616"/>
    </source>
</evidence>
<accession>A0A418KL95</accession>
<evidence type="ECO:0000313" key="5">
    <source>
        <dbReference type="Proteomes" id="UP000284057"/>
    </source>
</evidence>
<comment type="caution">
    <text evidence="4">The sequence shown here is derived from an EMBL/GenBank/DDBJ whole genome shotgun (WGS) entry which is preliminary data.</text>
</comment>
<dbReference type="EMBL" id="QUAL01000190">
    <property type="protein sequence ID" value="RIQ18293.1"/>
    <property type="molecule type" value="Genomic_DNA"/>
</dbReference>
<gene>
    <name evidence="4" type="ORF">DY240_21630</name>
</gene>
<dbReference type="SUPFAM" id="SSF49764">
    <property type="entry name" value="HSP20-like chaperones"/>
    <property type="match status" value="1"/>
</dbReference>
<reference evidence="4 5" key="1">
    <citation type="submission" date="2018-09" db="EMBL/GenBank/DDBJ databases">
        <title>Isolation, diversity and antifungal activity of actinobacteria from wheat.</title>
        <authorList>
            <person name="Han C."/>
        </authorList>
    </citation>
    <scope>NUCLEOTIDE SEQUENCE [LARGE SCALE GENOMIC DNA]</scope>
    <source>
        <strain evidence="4 5">NEAU-YY265</strain>
    </source>
</reference>
<dbReference type="InterPro" id="IPR002068">
    <property type="entry name" value="A-crystallin/Hsp20_dom"/>
</dbReference>
<dbReference type="AlphaFoldDB" id="A0A418KL95"/>
<dbReference type="Pfam" id="PF00011">
    <property type="entry name" value="HSP20"/>
    <property type="match status" value="1"/>
</dbReference>
<dbReference type="Gene3D" id="2.60.40.790">
    <property type="match status" value="1"/>
</dbReference>
<dbReference type="InterPro" id="IPR031107">
    <property type="entry name" value="Small_HSP"/>
</dbReference>
<evidence type="ECO:0000259" key="3">
    <source>
        <dbReference type="PROSITE" id="PS01031"/>
    </source>
</evidence>
<name>A0A418KL95_9ACTN</name>
<feature type="domain" description="SHSP" evidence="3">
    <location>
        <begin position="6"/>
        <end position="116"/>
    </location>
</feature>
<dbReference type="CDD" id="cd06464">
    <property type="entry name" value="ACD_sHsps-like"/>
    <property type="match status" value="1"/>
</dbReference>
<evidence type="ECO:0000313" key="4">
    <source>
        <dbReference type="EMBL" id="RIQ18293.1"/>
    </source>
</evidence>
<keyword evidence="5" id="KW-1185">Reference proteome</keyword>
<evidence type="ECO:0000256" key="1">
    <source>
        <dbReference type="PROSITE-ProRule" id="PRU00285"/>
    </source>
</evidence>
<dbReference type="PROSITE" id="PS01031">
    <property type="entry name" value="SHSP"/>
    <property type="match status" value="1"/>
</dbReference>
<sequence length="116" mass="13218">MFAWPTPPGLRAFRLEEHLDDEKYVVRAELPGMDAEMDIAIEVTDDRLTITAERTDRREEADRSEFRYGRFHRTAVLPKRADGSKATARYEAGILEITVPIVETPSESRSVPITRG</sequence>
<proteinExistence type="inferred from homology"/>
<organism evidence="4 5">
    <name type="scientific">Jiangella rhizosphaerae</name>
    <dbReference type="NCBI Taxonomy" id="2293569"/>
    <lineage>
        <taxon>Bacteria</taxon>
        <taxon>Bacillati</taxon>
        <taxon>Actinomycetota</taxon>
        <taxon>Actinomycetes</taxon>
        <taxon>Jiangellales</taxon>
        <taxon>Jiangellaceae</taxon>
        <taxon>Jiangella</taxon>
    </lineage>
</organism>
<dbReference type="Proteomes" id="UP000284057">
    <property type="component" value="Unassembled WGS sequence"/>
</dbReference>